<dbReference type="Gramene" id="OMERI04G09580.1">
    <property type="protein sequence ID" value="OMERI04G09580.1"/>
    <property type="gene ID" value="OMERI04G09580"/>
</dbReference>
<dbReference type="EnsemblPlants" id="OMERI04G09580.1">
    <property type="protein sequence ID" value="OMERI04G09580.1"/>
    <property type="gene ID" value="OMERI04G09580"/>
</dbReference>
<evidence type="ECO:0000313" key="3">
    <source>
        <dbReference type="Proteomes" id="UP000008021"/>
    </source>
</evidence>
<sequence>MAAAAANEEAASASATAHGDCVLAAACRVFDGEPVELSAKVLLLRLRPAEAIAGLHGGYWCTVIASGMDGSAAVEVLAQVEAACAGHGARLASESTSLVVERDCDDYPWHVARRRRAHTTVPLPVPGDGRGVLLVGPLAVRAAGARHGAPRGGTRGRPPRRRRRRLARRAVRRPRSRRRHREASADNVDDAGTMRLIAVHVQ</sequence>
<reference evidence="2" key="2">
    <citation type="submission" date="2018-05" db="EMBL/GenBank/DDBJ databases">
        <title>OmerRS3 (Oryza meridionalis Reference Sequence Version 3).</title>
        <authorList>
            <person name="Zhang J."/>
            <person name="Kudrna D."/>
            <person name="Lee S."/>
            <person name="Talag J."/>
            <person name="Welchert J."/>
            <person name="Wing R.A."/>
        </authorList>
    </citation>
    <scope>NUCLEOTIDE SEQUENCE [LARGE SCALE GENOMIC DNA]</scope>
    <source>
        <strain evidence="2">cv. OR44</strain>
    </source>
</reference>
<organism evidence="2">
    <name type="scientific">Oryza meridionalis</name>
    <dbReference type="NCBI Taxonomy" id="40149"/>
    <lineage>
        <taxon>Eukaryota</taxon>
        <taxon>Viridiplantae</taxon>
        <taxon>Streptophyta</taxon>
        <taxon>Embryophyta</taxon>
        <taxon>Tracheophyta</taxon>
        <taxon>Spermatophyta</taxon>
        <taxon>Magnoliopsida</taxon>
        <taxon>Liliopsida</taxon>
        <taxon>Poales</taxon>
        <taxon>Poaceae</taxon>
        <taxon>BOP clade</taxon>
        <taxon>Oryzoideae</taxon>
        <taxon>Oryzeae</taxon>
        <taxon>Oryzinae</taxon>
        <taxon>Oryza</taxon>
    </lineage>
</organism>
<feature type="region of interest" description="Disordered" evidence="1">
    <location>
        <begin position="143"/>
        <end position="189"/>
    </location>
</feature>
<dbReference type="Proteomes" id="UP000008021">
    <property type="component" value="Chromosome 4"/>
</dbReference>
<name>A0A0E0DDG0_9ORYZ</name>
<proteinExistence type="predicted"/>
<evidence type="ECO:0000313" key="2">
    <source>
        <dbReference type="EnsemblPlants" id="OMERI04G09580.1"/>
    </source>
</evidence>
<keyword evidence="3" id="KW-1185">Reference proteome</keyword>
<dbReference type="HOGENOM" id="CLU_1362292_0_0_1"/>
<feature type="compositionally biased region" description="Basic residues" evidence="1">
    <location>
        <begin position="157"/>
        <end position="181"/>
    </location>
</feature>
<evidence type="ECO:0000256" key="1">
    <source>
        <dbReference type="SAM" id="MobiDB-lite"/>
    </source>
</evidence>
<protein>
    <submittedName>
        <fullName evidence="2">Uncharacterized protein</fullName>
    </submittedName>
</protein>
<reference evidence="2" key="1">
    <citation type="submission" date="2015-04" db="UniProtKB">
        <authorList>
            <consortium name="EnsemblPlants"/>
        </authorList>
    </citation>
    <scope>IDENTIFICATION</scope>
</reference>
<dbReference type="AlphaFoldDB" id="A0A0E0DDG0"/>
<accession>A0A0E0DDG0</accession>
<dbReference type="InterPro" id="IPR017853">
    <property type="entry name" value="GH"/>
</dbReference>
<dbReference type="SUPFAM" id="SSF51445">
    <property type="entry name" value="(Trans)glycosidases"/>
    <property type="match status" value="1"/>
</dbReference>